<proteinExistence type="predicted"/>
<evidence type="ECO:0000313" key="3">
    <source>
        <dbReference type="Proteomes" id="UP001159363"/>
    </source>
</evidence>
<evidence type="ECO:0000313" key="2">
    <source>
        <dbReference type="EMBL" id="KAJ8879078.1"/>
    </source>
</evidence>
<feature type="non-terminal residue" evidence="2">
    <location>
        <position position="739"/>
    </location>
</feature>
<comment type="caution">
    <text evidence="2">The sequence shown here is derived from an EMBL/GenBank/DDBJ whole genome shotgun (WGS) entry which is preliminary data.</text>
</comment>
<keyword evidence="3" id="KW-1185">Reference proteome</keyword>
<reference evidence="2 3" key="1">
    <citation type="submission" date="2023-02" db="EMBL/GenBank/DDBJ databases">
        <title>LHISI_Scaffold_Assembly.</title>
        <authorList>
            <person name="Stuart O.P."/>
            <person name="Cleave R."/>
            <person name="Magrath M.J.L."/>
            <person name="Mikheyev A.S."/>
        </authorList>
    </citation>
    <scope>NUCLEOTIDE SEQUENCE [LARGE SCALE GENOMIC DNA]</scope>
    <source>
        <strain evidence="2">Daus_M_001</strain>
        <tissue evidence="2">Leg muscle</tissue>
    </source>
</reference>
<dbReference type="EMBL" id="JARBHB010000007">
    <property type="protein sequence ID" value="KAJ8879078.1"/>
    <property type="molecule type" value="Genomic_DNA"/>
</dbReference>
<organism evidence="2 3">
    <name type="scientific">Dryococelus australis</name>
    <dbReference type="NCBI Taxonomy" id="614101"/>
    <lineage>
        <taxon>Eukaryota</taxon>
        <taxon>Metazoa</taxon>
        <taxon>Ecdysozoa</taxon>
        <taxon>Arthropoda</taxon>
        <taxon>Hexapoda</taxon>
        <taxon>Insecta</taxon>
        <taxon>Pterygota</taxon>
        <taxon>Neoptera</taxon>
        <taxon>Polyneoptera</taxon>
        <taxon>Phasmatodea</taxon>
        <taxon>Verophasmatodea</taxon>
        <taxon>Anareolatae</taxon>
        <taxon>Phasmatidae</taxon>
        <taxon>Eurycanthinae</taxon>
        <taxon>Dryococelus</taxon>
    </lineage>
</organism>
<sequence>MESPICGVVEGRIRHRNISEGPVQTSQISAVGILVSSDVVFNNMNQFPCIISSRVMFLRGQNGIAIRCEAPSAILDSSATGSGERCEAPVSKLRALPFRSFPHHLLGVLVCVRHFGIYEKGIQEKHRGAGRSTSCSVILVEQNRQAKALSFLLSFLGQKHGLDVGQDITLCDRQARQQLVQLLVVADGKLEVPFCYRGLHSSLIRALQLPGIPSQQPNIPEYLPQHAPHSCPCAVACGFARLRTACDNRAEHLPHQRHRGENPRPSGYKSTTLPLSYEGKATTYSHQSTGIKGRRKREIPRISANQQHRPARLPLCNRAGFPPTKGSRRLSFCVSILELSAVLYRNHISHIMQRTKVTEHVSLLVSHQGEQRSTPGRVTPVFSHVGIVPDDAADRRDFSEISRFPRPFIPVLLHTHRLSIPRRRAVPPPPPTRGGEVEPNLCTPLDLRLSIPPPPLIRSDTPLGGDAITGGGIFFAFFSAWKAHLRTDYFLGFEGGLSFYTPPSPNGKLRTHCHVQFMQGDTLKNRIKNCKESAFESHQVMPSIPPATSVGTDPTDDCDKTVSAKEGVSAANVDEDNHDFLDALTHPSTTFAATSDMEKAADVKNALGVTAEHFRVRSTIPSRAEDCRARPSPAEASQAPSRPAAQLPFKVLGILHSSHQGEPGSIPGRVTPGFSHMGIIPDDAAGRPVFSGTSRFPNHLIPVLLHNHPQSPSSTLKLSLIRAAQIFSSTHPDPTQPNI</sequence>
<protein>
    <submittedName>
        <fullName evidence="2">Uncharacterized protein</fullName>
    </submittedName>
</protein>
<feature type="region of interest" description="Disordered" evidence="1">
    <location>
        <begin position="622"/>
        <end position="643"/>
    </location>
</feature>
<accession>A0ABQ9H456</accession>
<name>A0ABQ9H456_9NEOP</name>
<dbReference type="Proteomes" id="UP001159363">
    <property type="component" value="Chromosome 6"/>
</dbReference>
<evidence type="ECO:0000256" key="1">
    <source>
        <dbReference type="SAM" id="MobiDB-lite"/>
    </source>
</evidence>
<gene>
    <name evidence="2" type="ORF">PR048_019684</name>
</gene>